<protein>
    <submittedName>
        <fullName evidence="3">Glycosyltransferase involved in cell wall biosynthesis</fullName>
    </submittedName>
</protein>
<keyword evidence="4" id="KW-1185">Reference proteome</keyword>
<dbReference type="Gene3D" id="3.40.50.2000">
    <property type="entry name" value="Glycogen Phosphorylase B"/>
    <property type="match status" value="2"/>
</dbReference>
<evidence type="ECO:0000313" key="3">
    <source>
        <dbReference type="EMBL" id="MET3576618.1"/>
    </source>
</evidence>
<dbReference type="InterPro" id="IPR001296">
    <property type="entry name" value="Glyco_trans_1"/>
</dbReference>
<dbReference type="PANTHER" id="PTHR12526:SF608">
    <property type="entry name" value="PELF"/>
    <property type="match status" value="1"/>
</dbReference>
<dbReference type="NCBIfam" id="NF038011">
    <property type="entry name" value="PelF"/>
    <property type="match status" value="1"/>
</dbReference>
<dbReference type="SUPFAM" id="SSF53756">
    <property type="entry name" value="UDP-Glycosyltransferase/glycogen phosphorylase"/>
    <property type="match status" value="1"/>
</dbReference>
<dbReference type="Proteomes" id="UP001549099">
    <property type="component" value="Unassembled WGS sequence"/>
</dbReference>
<dbReference type="InterPro" id="IPR047691">
    <property type="entry name" value="PelF-like"/>
</dbReference>
<dbReference type="Pfam" id="PF00534">
    <property type="entry name" value="Glycos_transf_1"/>
    <property type="match status" value="1"/>
</dbReference>
<gene>
    <name evidence="3" type="ORF">ABID49_002547</name>
</gene>
<name>A0ABV2GEB8_9BACL</name>
<dbReference type="Pfam" id="PF11997">
    <property type="entry name" value="DUF3492"/>
    <property type="match status" value="1"/>
</dbReference>
<dbReference type="EMBL" id="JBEPLW010000028">
    <property type="protein sequence ID" value="MET3576618.1"/>
    <property type="molecule type" value="Genomic_DNA"/>
</dbReference>
<organism evidence="3 4">
    <name type="scientific">Bhargavaea ullalensis</name>
    <dbReference type="NCBI Taxonomy" id="1265685"/>
    <lineage>
        <taxon>Bacteria</taxon>
        <taxon>Bacillati</taxon>
        <taxon>Bacillota</taxon>
        <taxon>Bacilli</taxon>
        <taxon>Bacillales</taxon>
        <taxon>Caryophanaceae</taxon>
        <taxon>Bhargavaea</taxon>
    </lineage>
</organism>
<evidence type="ECO:0000259" key="1">
    <source>
        <dbReference type="Pfam" id="PF00534"/>
    </source>
</evidence>
<dbReference type="InterPro" id="IPR022622">
    <property type="entry name" value="DUF3492"/>
</dbReference>
<evidence type="ECO:0000313" key="4">
    <source>
        <dbReference type="Proteomes" id="UP001549099"/>
    </source>
</evidence>
<feature type="domain" description="DUF3492" evidence="2">
    <location>
        <begin position="1"/>
        <end position="257"/>
    </location>
</feature>
<dbReference type="PANTHER" id="PTHR12526">
    <property type="entry name" value="GLYCOSYLTRANSFERASE"/>
    <property type="match status" value="1"/>
</dbReference>
<feature type="domain" description="Glycosyl transferase family 1" evidence="1">
    <location>
        <begin position="277"/>
        <end position="445"/>
    </location>
</feature>
<comment type="caution">
    <text evidence="3">The sequence shown here is derived from an EMBL/GenBank/DDBJ whole genome shotgun (WGS) entry which is preliminary data.</text>
</comment>
<sequence length="485" mass="54688">MKVGIVAEGSYPFVSGGVASWIQTMMKQMPEHQFVIYAIVPRHEPDEEMKYELPDNVAGVEIIPLEKTETVRKRSEVKLTAEECGILEDWFSFRSTGAGALKILQDRSKVGSGTSFLDSEVFYSIVKSCYRLEDGSASFLDYLWMMRAMYKPVLALLQEELPEVDLVHAVSTGYGGLLGSVLSMRFGCPLILTEHGLYTREREEEIIQADWIPPICKDRWIRFFRQLSEEAYGQAHRVISLFERNRAFQLEGGASPDSLEVVPNGVDLSVYENLRKPRPEERMVIVSVLRVVPIKDVKTMIYSAWLLKKRGVPFEFHLVGPRKEDPLYAEECAELIARLELSDEVFLTGPGDVQAYLRQADVLVLTSISEGQPLAMLEGMAAGIPWVTTDVGSCKELIEGTEADPFGPCGFCVPPVSPEAVADRLAWFFDHPEQLHVYGDAGRERIRAYYQLHEVVWRYQQIYLDAAGKRRETHGGNRVPAAENV</sequence>
<proteinExistence type="predicted"/>
<accession>A0ABV2GEB8</accession>
<reference evidence="3 4" key="1">
    <citation type="submission" date="2024-06" db="EMBL/GenBank/DDBJ databases">
        <title>Genomic Encyclopedia of Type Strains, Phase IV (KMG-IV): sequencing the most valuable type-strain genomes for metagenomic binning, comparative biology and taxonomic classification.</title>
        <authorList>
            <person name="Goeker M."/>
        </authorList>
    </citation>
    <scope>NUCLEOTIDE SEQUENCE [LARGE SCALE GENOMIC DNA]</scope>
    <source>
        <strain evidence="3 4">DSM 26128</strain>
    </source>
</reference>
<dbReference type="RefSeq" id="WP_354198819.1">
    <property type="nucleotide sequence ID" value="NZ_JBEPLW010000028.1"/>
</dbReference>
<evidence type="ECO:0000259" key="2">
    <source>
        <dbReference type="Pfam" id="PF11997"/>
    </source>
</evidence>